<dbReference type="Proteomes" id="UP000192486">
    <property type="component" value="Chromosome"/>
</dbReference>
<evidence type="ECO:0000256" key="4">
    <source>
        <dbReference type="ARBA" id="ARBA00022741"/>
    </source>
</evidence>
<dbReference type="PANTHER" id="PTHR21499">
    <property type="entry name" value="ASPARTATE KINASE"/>
    <property type="match status" value="1"/>
</dbReference>
<evidence type="ECO:0000313" key="9">
    <source>
        <dbReference type="EMBL" id="ARF15219.1"/>
    </source>
</evidence>
<keyword evidence="10" id="KW-1185">Reference proteome</keyword>
<name>A0ABN4YQP7_SPOUR</name>
<dbReference type="EC" id="2.7.2.4" evidence="2"/>
<keyword evidence="4" id="KW-0547">Nucleotide-binding</keyword>
<proteinExistence type="inferred from homology"/>
<gene>
    <name evidence="9" type="ORF">SporoS204_14295</name>
</gene>
<dbReference type="Gene3D" id="3.40.1160.10">
    <property type="entry name" value="Acetylglutamate kinase-like"/>
    <property type="match status" value="1"/>
</dbReference>
<evidence type="ECO:0000256" key="7">
    <source>
        <dbReference type="ARBA" id="ARBA00047872"/>
    </source>
</evidence>
<sequence length="243" mass="26437">MIIQKFGGIAMQNQQQRAKCIQHIRQALSKHRAVIVVVSAMGREGDAYSTDDLLTLTDSFSKSSEARDLAASCGELIAAAVISAELSTEGIDNTIIYGQNTGIRTSGEFCNATIDKINSTHIVNTLQTHSCIIVPGFQGMNIQGKFMTLGRGGSDLTAIALASALHARHVEFFKDVPGVMSADPHTTSNYKRFDKLSFDEFLPLLKCNRPVIQEKAAVYAKQKAMPLHIRGIASNEEGTWILP</sequence>
<dbReference type="RefSeq" id="WP_029052399.1">
    <property type="nucleotide sequence ID" value="NZ_CP015108.1"/>
</dbReference>
<comment type="similarity">
    <text evidence="1">Belongs to the aspartokinase family.</text>
</comment>
<dbReference type="Pfam" id="PF00696">
    <property type="entry name" value="AA_kinase"/>
    <property type="match status" value="1"/>
</dbReference>
<keyword evidence="5 9" id="KW-0418">Kinase</keyword>
<comment type="catalytic activity">
    <reaction evidence="7">
        <text>L-aspartate + ATP = 4-phospho-L-aspartate + ADP</text>
        <dbReference type="Rhea" id="RHEA:23776"/>
        <dbReference type="ChEBI" id="CHEBI:29991"/>
        <dbReference type="ChEBI" id="CHEBI:30616"/>
        <dbReference type="ChEBI" id="CHEBI:57535"/>
        <dbReference type="ChEBI" id="CHEBI:456216"/>
        <dbReference type="EC" id="2.7.2.4"/>
    </reaction>
</comment>
<reference evidence="9 10" key="1">
    <citation type="submission" date="2016-04" db="EMBL/GenBank/DDBJ databases">
        <title>Comparative Genomics and Epigenetics of Sporosarcina ureae.</title>
        <authorList>
            <person name="Oliver A.S."/>
            <person name="Cooper K.K."/>
        </authorList>
    </citation>
    <scope>NUCLEOTIDE SEQUENCE [LARGE SCALE GENOMIC DNA]</scope>
    <source>
        <strain evidence="9 10">S204</strain>
    </source>
</reference>
<organism evidence="9 10">
    <name type="scientific">Sporosarcina ureae</name>
    <dbReference type="NCBI Taxonomy" id="1571"/>
    <lineage>
        <taxon>Bacteria</taxon>
        <taxon>Bacillati</taxon>
        <taxon>Bacillota</taxon>
        <taxon>Bacilli</taxon>
        <taxon>Bacillales</taxon>
        <taxon>Caryophanaceae</taxon>
        <taxon>Sporosarcina</taxon>
    </lineage>
</organism>
<dbReference type="InterPro" id="IPR036393">
    <property type="entry name" value="AceGlu_kinase-like_sf"/>
</dbReference>
<evidence type="ECO:0000259" key="8">
    <source>
        <dbReference type="Pfam" id="PF00696"/>
    </source>
</evidence>
<dbReference type="GO" id="GO:0016301">
    <property type="term" value="F:kinase activity"/>
    <property type="evidence" value="ECO:0007669"/>
    <property type="project" value="UniProtKB-KW"/>
</dbReference>
<feature type="domain" description="Aspartate/glutamate/uridylate kinase" evidence="8">
    <location>
        <begin position="2"/>
        <end position="230"/>
    </location>
</feature>
<evidence type="ECO:0000256" key="1">
    <source>
        <dbReference type="ARBA" id="ARBA00010122"/>
    </source>
</evidence>
<dbReference type="InterPro" id="IPR001048">
    <property type="entry name" value="Asp/Glu/Uridylate_kinase"/>
</dbReference>
<dbReference type="EMBL" id="CP015108">
    <property type="protein sequence ID" value="ARF15219.1"/>
    <property type="molecule type" value="Genomic_DNA"/>
</dbReference>
<keyword evidence="3" id="KW-0808">Transferase</keyword>
<evidence type="ECO:0000313" key="10">
    <source>
        <dbReference type="Proteomes" id="UP000192486"/>
    </source>
</evidence>
<evidence type="ECO:0000256" key="3">
    <source>
        <dbReference type="ARBA" id="ARBA00022679"/>
    </source>
</evidence>
<dbReference type="PANTHER" id="PTHR21499:SF3">
    <property type="entry name" value="ASPARTOKINASE"/>
    <property type="match status" value="1"/>
</dbReference>
<evidence type="ECO:0000256" key="6">
    <source>
        <dbReference type="ARBA" id="ARBA00022840"/>
    </source>
</evidence>
<evidence type="ECO:0000256" key="5">
    <source>
        <dbReference type="ARBA" id="ARBA00022777"/>
    </source>
</evidence>
<evidence type="ECO:0000256" key="2">
    <source>
        <dbReference type="ARBA" id="ARBA00013059"/>
    </source>
</evidence>
<keyword evidence="6" id="KW-0067">ATP-binding</keyword>
<accession>A0ABN4YQP7</accession>
<dbReference type="SUPFAM" id="SSF53633">
    <property type="entry name" value="Carbamate kinase-like"/>
    <property type="match status" value="1"/>
</dbReference>
<protein>
    <recommendedName>
        <fullName evidence="2">aspartate kinase</fullName>
        <ecNumber evidence="2">2.7.2.4</ecNumber>
    </recommendedName>
</protein>